<evidence type="ECO:0000313" key="1">
    <source>
        <dbReference type="EMBL" id="EFL43974.1"/>
    </source>
</evidence>
<keyword evidence="2" id="KW-1185">Reference proteome</keyword>
<name>A0ABP2J1K3_9ACTN</name>
<gene>
    <name evidence="1" type="ORF">HMPREF9248_0865</name>
</gene>
<dbReference type="EMBL" id="AEDQ01000023">
    <property type="protein sequence ID" value="EFL43974.1"/>
    <property type="molecule type" value="Genomic_DNA"/>
</dbReference>
<accession>A0ABP2J1K3</accession>
<dbReference type="Proteomes" id="UP000004431">
    <property type="component" value="Unassembled WGS sequence"/>
</dbReference>
<proteinExistence type="predicted"/>
<comment type="caution">
    <text evidence="1">The sequence shown here is derived from an EMBL/GenBank/DDBJ whole genome shotgun (WGS) entry which is preliminary data.</text>
</comment>
<organism evidence="1 2">
    <name type="scientific">Fannyhessea vaginae PB189-T1-4</name>
    <dbReference type="NCBI Taxonomy" id="866774"/>
    <lineage>
        <taxon>Bacteria</taxon>
        <taxon>Bacillati</taxon>
        <taxon>Actinomycetota</taxon>
        <taxon>Coriobacteriia</taxon>
        <taxon>Coriobacteriales</taxon>
        <taxon>Atopobiaceae</taxon>
        <taxon>Fannyhessea</taxon>
    </lineage>
</organism>
<evidence type="ECO:0000313" key="2">
    <source>
        <dbReference type="Proteomes" id="UP000004431"/>
    </source>
</evidence>
<sequence length="41" mass="4949">MFSWMCSRLRLKQYRLQMLTSILPCTLYATAKENETEKYIS</sequence>
<reference evidence="1 2" key="1">
    <citation type="submission" date="2010-08" db="EMBL/GenBank/DDBJ databases">
        <authorList>
            <person name="Durkin A.S."/>
            <person name="Madupu R."/>
            <person name="Torralba M."/>
            <person name="Gillis M."/>
            <person name="Methe B."/>
            <person name="Sutton G."/>
            <person name="Nelson K.E."/>
        </authorList>
    </citation>
    <scope>NUCLEOTIDE SEQUENCE [LARGE SCALE GENOMIC DNA]</scope>
    <source>
        <strain evidence="1 2">PB189-T1-4</strain>
    </source>
</reference>
<protein>
    <submittedName>
        <fullName evidence="1">Uncharacterized protein</fullName>
    </submittedName>
</protein>